<protein>
    <submittedName>
        <fullName evidence="1">Uncharacterized protein</fullName>
    </submittedName>
</protein>
<dbReference type="AlphaFoldDB" id="A0AA88AF66"/>
<sequence>MVRVLPLYLPSVKRKFMAIRNAKSFSEATLRSANDFRRGILPYRQRIIGHKRRSKHAAGGLEVWWTRNDFYGRWGFTTEDVMEVESGSGSSSGFS</sequence>
<dbReference type="Proteomes" id="UP001187192">
    <property type="component" value="Unassembled WGS sequence"/>
</dbReference>
<comment type="caution">
    <text evidence="1">The sequence shown here is derived from an EMBL/GenBank/DDBJ whole genome shotgun (WGS) entry which is preliminary data.</text>
</comment>
<evidence type="ECO:0000313" key="2">
    <source>
        <dbReference type="Proteomes" id="UP001187192"/>
    </source>
</evidence>
<proteinExistence type="predicted"/>
<name>A0AA88AF66_FICCA</name>
<evidence type="ECO:0000313" key="1">
    <source>
        <dbReference type="EMBL" id="GMN53718.1"/>
    </source>
</evidence>
<keyword evidence="2" id="KW-1185">Reference proteome</keyword>
<organism evidence="1 2">
    <name type="scientific">Ficus carica</name>
    <name type="common">Common fig</name>
    <dbReference type="NCBI Taxonomy" id="3494"/>
    <lineage>
        <taxon>Eukaryota</taxon>
        <taxon>Viridiplantae</taxon>
        <taxon>Streptophyta</taxon>
        <taxon>Embryophyta</taxon>
        <taxon>Tracheophyta</taxon>
        <taxon>Spermatophyta</taxon>
        <taxon>Magnoliopsida</taxon>
        <taxon>eudicotyledons</taxon>
        <taxon>Gunneridae</taxon>
        <taxon>Pentapetalae</taxon>
        <taxon>rosids</taxon>
        <taxon>fabids</taxon>
        <taxon>Rosales</taxon>
        <taxon>Moraceae</taxon>
        <taxon>Ficeae</taxon>
        <taxon>Ficus</taxon>
    </lineage>
</organism>
<reference evidence="1" key="1">
    <citation type="submission" date="2023-07" db="EMBL/GenBank/DDBJ databases">
        <title>draft genome sequence of fig (Ficus carica).</title>
        <authorList>
            <person name="Takahashi T."/>
            <person name="Nishimura K."/>
        </authorList>
    </citation>
    <scope>NUCLEOTIDE SEQUENCE</scope>
</reference>
<dbReference type="EMBL" id="BTGU01000047">
    <property type="protein sequence ID" value="GMN53718.1"/>
    <property type="molecule type" value="Genomic_DNA"/>
</dbReference>
<gene>
    <name evidence="1" type="ORF">TIFTF001_022853</name>
</gene>
<accession>A0AA88AF66</accession>